<name>A0A923J051_CLOTT</name>
<protein>
    <submittedName>
        <fullName evidence="1">DUF3892 domain-containing protein</fullName>
    </submittedName>
</protein>
<comment type="caution">
    <text evidence="1">The sequence shown here is derived from an EMBL/GenBank/DDBJ whole genome shotgun (WGS) entry which is preliminary data.</text>
</comment>
<reference evidence="1 2" key="1">
    <citation type="submission" date="2020-04" db="EMBL/GenBank/DDBJ databases">
        <title>Genomic insights into acetone-butanol-ethanol (ABE) fermentation by sequencing solventogenic clostridia strains.</title>
        <authorList>
            <person name="Brown S."/>
        </authorList>
    </citation>
    <scope>NUCLEOTIDE SEQUENCE [LARGE SCALE GENOMIC DNA]</scope>
    <source>
        <strain evidence="1 2">DJ011</strain>
    </source>
</reference>
<dbReference type="AlphaFoldDB" id="A0A923J051"/>
<proteinExistence type="predicted"/>
<gene>
    <name evidence="1" type="ORF">HGG79_07880</name>
</gene>
<evidence type="ECO:0000313" key="2">
    <source>
        <dbReference type="Proteomes" id="UP000563151"/>
    </source>
</evidence>
<dbReference type="EMBL" id="JAAZWO010000007">
    <property type="protein sequence ID" value="MBC2397692.1"/>
    <property type="molecule type" value="Genomic_DNA"/>
</dbReference>
<dbReference type="RefSeq" id="WP_035148236.1">
    <property type="nucleotide sequence ID" value="NZ_JAAZWO010000007.1"/>
</dbReference>
<accession>A0A923J051</accession>
<dbReference type="Proteomes" id="UP000563151">
    <property type="component" value="Unassembled WGS sequence"/>
</dbReference>
<sequence length="86" mass="9671">MYIDQTFAHTIVGVLRDELGQIEAYRLENGDTISKEQAVIMAKQGAMKGINEEVADIGEEFLNSMLEKDTNNNLLNLPVMNKKDIE</sequence>
<dbReference type="Pfam" id="PF13031">
    <property type="entry name" value="DUF3892"/>
    <property type="match status" value="1"/>
</dbReference>
<dbReference type="InterPro" id="IPR024997">
    <property type="entry name" value="DUF3892"/>
</dbReference>
<organism evidence="1 2">
    <name type="scientific">Clostridium tetanomorphum</name>
    <dbReference type="NCBI Taxonomy" id="1553"/>
    <lineage>
        <taxon>Bacteria</taxon>
        <taxon>Bacillati</taxon>
        <taxon>Bacillota</taxon>
        <taxon>Clostridia</taxon>
        <taxon>Eubacteriales</taxon>
        <taxon>Clostridiaceae</taxon>
        <taxon>Clostridium</taxon>
    </lineage>
</organism>
<keyword evidence="2" id="KW-1185">Reference proteome</keyword>
<evidence type="ECO:0000313" key="1">
    <source>
        <dbReference type="EMBL" id="MBC2397692.1"/>
    </source>
</evidence>